<keyword evidence="1" id="KW-0813">Transport</keyword>
<evidence type="ECO:0000256" key="1">
    <source>
        <dbReference type="ARBA" id="ARBA00022448"/>
    </source>
</evidence>
<dbReference type="InterPro" id="IPR017871">
    <property type="entry name" value="ABC_transporter-like_CS"/>
</dbReference>
<evidence type="ECO:0000256" key="2">
    <source>
        <dbReference type="ARBA" id="ARBA00022741"/>
    </source>
</evidence>
<dbReference type="Gene3D" id="3.40.50.300">
    <property type="entry name" value="P-loop containing nucleotide triphosphate hydrolases"/>
    <property type="match status" value="1"/>
</dbReference>
<name>A0A9E7C1D0_9ACTN</name>
<dbReference type="KEGG" id="sbae:DSM104329_03765"/>
<dbReference type="RefSeq" id="WP_259311406.1">
    <property type="nucleotide sequence ID" value="NZ_CP087164.1"/>
</dbReference>
<dbReference type="Proteomes" id="UP001162834">
    <property type="component" value="Chromosome"/>
</dbReference>
<dbReference type="InterPro" id="IPR015854">
    <property type="entry name" value="ABC_transpr_LolD-like"/>
</dbReference>
<keyword evidence="3 5" id="KW-0067">ATP-binding</keyword>
<dbReference type="InterPro" id="IPR027417">
    <property type="entry name" value="P-loop_NTPase"/>
</dbReference>
<dbReference type="InterPro" id="IPR017911">
    <property type="entry name" value="MacB-like_ATP-bd"/>
</dbReference>
<dbReference type="GO" id="GO:0016887">
    <property type="term" value="F:ATP hydrolysis activity"/>
    <property type="evidence" value="ECO:0007669"/>
    <property type="project" value="InterPro"/>
</dbReference>
<gene>
    <name evidence="5" type="primary">lolD</name>
    <name evidence="5" type="ORF">DSM104329_03765</name>
</gene>
<keyword evidence="2" id="KW-0547">Nucleotide-binding</keyword>
<dbReference type="AlphaFoldDB" id="A0A9E7C1D0"/>
<keyword evidence="6" id="KW-1185">Reference proteome</keyword>
<dbReference type="PROSITE" id="PS00211">
    <property type="entry name" value="ABC_TRANSPORTER_1"/>
    <property type="match status" value="1"/>
</dbReference>
<keyword evidence="5" id="KW-0378">Hydrolase</keyword>
<feature type="domain" description="ABC transporter" evidence="4">
    <location>
        <begin position="5"/>
        <end position="220"/>
    </location>
</feature>
<dbReference type="CDD" id="cd03255">
    <property type="entry name" value="ABC_MJ0796_LolCDE_FtsE"/>
    <property type="match status" value="1"/>
</dbReference>
<reference evidence="5" key="1">
    <citation type="journal article" date="2022" name="Int. J. Syst. Evol. Microbiol.">
        <title>Pseudomonas aegrilactucae sp. nov. and Pseudomonas morbosilactucae sp. nov., pathogens causing bacterial rot of lettuce in Japan.</title>
        <authorList>
            <person name="Sawada H."/>
            <person name="Fujikawa T."/>
            <person name="Satou M."/>
        </authorList>
    </citation>
    <scope>NUCLEOTIDE SEQUENCE</scope>
    <source>
        <strain evidence="5">0166_1</strain>
    </source>
</reference>
<sequence>MDPVVRARGLVKDYGRGRAARRILDGVDLDVAAGELVAVVGRSGCGKSTLLHLLGGLDTSDAGTVEIAGERLDGRRADAVRRRRVGFVFQAFHLVPELTGAENVLLAARLPGARPGARERARALVTRLGLDEVAGGLPHELSGGEQQRLAVARAVVNDPAVLLADEPTGNLDEASGAVVLDLLRELAGDGRAVVVVTHERTVTARADRVVTLREGRLAAA</sequence>
<dbReference type="PANTHER" id="PTHR24220">
    <property type="entry name" value="IMPORT ATP-BINDING PROTEIN"/>
    <property type="match status" value="1"/>
</dbReference>
<keyword evidence="5" id="KW-0449">Lipoprotein</keyword>
<dbReference type="PROSITE" id="PS50893">
    <property type="entry name" value="ABC_TRANSPORTER_2"/>
    <property type="match status" value="1"/>
</dbReference>
<proteinExistence type="predicted"/>
<dbReference type="PANTHER" id="PTHR24220:SF685">
    <property type="entry name" value="ABC TRANSPORTER RELATED"/>
    <property type="match status" value="1"/>
</dbReference>
<dbReference type="InterPro" id="IPR003593">
    <property type="entry name" value="AAA+_ATPase"/>
</dbReference>
<evidence type="ECO:0000313" key="6">
    <source>
        <dbReference type="Proteomes" id="UP001162834"/>
    </source>
</evidence>
<dbReference type="InterPro" id="IPR003439">
    <property type="entry name" value="ABC_transporter-like_ATP-bd"/>
</dbReference>
<dbReference type="SMART" id="SM00382">
    <property type="entry name" value="AAA"/>
    <property type="match status" value="1"/>
</dbReference>
<dbReference type="SUPFAM" id="SSF52540">
    <property type="entry name" value="P-loop containing nucleoside triphosphate hydrolases"/>
    <property type="match status" value="1"/>
</dbReference>
<dbReference type="GO" id="GO:0005886">
    <property type="term" value="C:plasma membrane"/>
    <property type="evidence" value="ECO:0007669"/>
    <property type="project" value="TreeGrafter"/>
</dbReference>
<evidence type="ECO:0000259" key="4">
    <source>
        <dbReference type="PROSITE" id="PS50893"/>
    </source>
</evidence>
<dbReference type="EMBL" id="CP087164">
    <property type="protein sequence ID" value="UGS37350.1"/>
    <property type="molecule type" value="Genomic_DNA"/>
</dbReference>
<dbReference type="Pfam" id="PF00005">
    <property type="entry name" value="ABC_tran"/>
    <property type="match status" value="1"/>
</dbReference>
<accession>A0A9E7C1D0</accession>
<organism evidence="5 6">
    <name type="scientific">Capillimicrobium parvum</name>
    <dbReference type="NCBI Taxonomy" id="2884022"/>
    <lineage>
        <taxon>Bacteria</taxon>
        <taxon>Bacillati</taxon>
        <taxon>Actinomycetota</taxon>
        <taxon>Thermoleophilia</taxon>
        <taxon>Solirubrobacterales</taxon>
        <taxon>Capillimicrobiaceae</taxon>
        <taxon>Capillimicrobium</taxon>
    </lineage>
</organism>
<dbReference type="GO" id="GO:0005524">
    <property type="term" value="F:ATP binding"/>
    <property type="evidence" value="ECO:0007669"/>
    <property type="project" value="UniProtKB-KW"/>
</dbReference>
<dbReference type="GO" id="GO:0022857">
    <property type="term" value="F:transmembrane transporter activity"/>
    <property type="evidence" value="ECO:0007669"/>
    <property type="project" value="TreeGrafter"/>
</dbReference>
<evidence type="ECO:0000313" key="5">
    <source>
        <dbReference type="EMBL" id="UGS37350.1"/>
    </source>
</evidence>
<dbReference type="EC" id="3.6.3.-" evidence="5"/>
<protein>
    <submittedName>
        <fullName evidence="5">Lipoprotein-releasing system ATP-binding protein LolD</fullName>
        <ecNumber evidence="5">3.6.3.-</ecNumber>
    </submittedName>
</protein>
<evidence type="ECO:0000256" key="3">
    <source>
        <dbReference type="ARBA" id="ARBA00022840"/>
    </source>
</evidence>